<dbReference type="NCBIfam" id="NF038083">
    <property type="entry name" value="CU044_5270_fam"/>
    <property type="match status" value="1"/>
</dbReference>
<feature type="transmembrane region" description="Helical" evidence="1">
    <location>
        <begin position="48"/>
        <end position="68"/>
    </location>
</feature>
<keyword evidence="3" id="KW-1185">Reference proteome</keyword>
<keyword evidence="1" id="KW-0472">Membrane</keyword>
<evidence type="ECO:0000313" key="3">
    <source>
        <dbReference type="Proteomes" id="UP000669179"/>
    </source>
</evidence>
<protein>
    <submittedName>
        <fullName evidence="2">CU044_5270 family protein</fullName>
    </submittedName>
</protein>
<keyword evidence="1" id="KW-0812">Transmembrane</keyword>
<dbReference type="Proteomes" id="UP000669179">
    <property type="component" value="Unassembled WGS sequence"/>
</dbReference>
<name>A0A939T417_9ACTN</name>
<accession>A0A939T417</accession>
<organism evidence="2 3">
    <name type="scientific">Actinomadura barringtoniae</name>
    <dbReference type="NCBI Taxonomy" id="1427535"/>
    <lineage>
        <taxon>Bacteria</taxon>
        <taxon>Bacillati</taxon>
        <taxon>Actinomycetota</taxon>
        <taxon>Actinomycetes</taxon>
        <taxon>Streptosporangiales</taxon>
        <taxon>Thermomonosporaceae</taxon>
        <taxon>Actinomadura</taxon>
    </lineage>
</organism>
<evidence type="ECO:0000313" key="2">
    <source>
        <dbReference type="EMBL" id="MBO2452001.1"/>
    </source>
</evidence>
<keyword evidence="1" id="KW-1133">Transmembrane helix</keyword>
<evidence type="ECO:0000256" key="1">
    <source>
        <dbReference type="SAM" id="Phobius"/>
    </source>
</evidence>
<comment type="caution">
    <text evidence="2">The sequence shown here is derived from an EMBL/GenBank/DDBJ whole genome shotgun (WGS) entry which is preliminary data.</text>
</comment>
<dbReference type="EMBL" id="JAGEOJ010000015">
    <property type="protein sequence ID" value="MBO2452001.1"/>
    <property type="molecule type" value="Genomic_DNA"/>
</dbReference>
<dbReference type="InterPro" id="IPR047789">
    <property type="entry name" value="CU044_5270-like"/>
</dbReference>
<gene>
    <name evidence="2" type="ORF">J4573_33285</name>
</gene>
<dbReference type="RefSeq" id="WP_208259909.1">
    <property type="nucleotide sequence ID" value="NZ_JAGEOJ010000015.1"/>
</dbReference>
<sequence>MDEYDEFTGIATLLAKPGPSQETVDEGRHRLHNAMLDPAKPRTRRTGWLAGGLGLTATAAAAAAAIAITSSGTSPAHNPNSPPQAAPMTARQVLLSAATAAEKVPDKGAYWYVKELDIDGPGAAPVTTEHWTARDGKVWVRGLKTEGKVEKLTLDRRWSLGGPDVTFAQLQHLPVDPDRLKAWIADNIKHSDVRTGAGRPDAAMRRSMTFEGLYSLICTLPTTSKTRAAAFRAIAAYPGVKNSGRTPGGQRLEMRSPQGDDIWLVVDPATSKVVETNWQIPPDGGTYMTPGSFKLVSQWTDVLPK</sequence>
<dbReference type="AlphaFoldDB" id="A0A939T417"/>
<proteinExistence type="predicted"/>
<reference evidence="2" key="1">
    <citation type="submission" date="2021-03" db="EMBL/GenBank/DDBJ databases">
        <authorList>
            <person name="Kanchanasin P."/>
            <person name="Saeng-In P."/>
            <person name="Phongsopitanun W."/>
            <person name="Yuki M."/>
            <person name="Kudo T."/>
            <person name="Ohkuma M."/>
            <person name="Tanasupawat S."/>
        </authorList>
    </citation>
    <scope>NUCLEOTIDE SEQUENCE</scope>
    <source>
        <strain evidence="2">GKU 128</strain>
    </source>
</reference>